<keyword evidence="2" id="KW-0540">Nuclease</keyword>
<evidence type="ECO:0000259" key="4">
    <source>
        <dbReference type="SMART" id="SM00990"/>
    </source>
</evidence>
<dbReference type="Pfam" id="PF08774">
    <property type="entry name" value="VRR_NUC"/>
    <property type="match status" value="1"/>
</dbReference>
<dbReference type="Proteomes" id="UP000095765">
    <property type="component" value="Unassembled WGS sequence"/>
</dbReference>
<protein>
    <submittedName>
        <fullName evidence="5">VRR-NUC domain</fullName>
    </submittedName>
</protein>
<dbReference type="InterPro" id="IPR011856">
    <property type="entry name" value="tRNA_endonuc-like_dom_sf"/>
</dbReference>
<evidence type="ECO:0000313" key="6">
    <source>
        <dbReference type="Proteomes" id="UP000095765"/>
    </source>
</evidence>
<proteinExistence type="predicted"/>
<dbReference type="InterPro" id="IPR014883">
    <property type="entry name" value="VRR_NUC"/>
</dbReference>
<dbReference type="GO" id="GO:0004518">
    <property type="term" value="F:nuclease activity"/>
    <property type="evidence" value="ECO:0007669"/>
    <property type="project" value="UniProtKB-KW"/>
</dbReference>
<keyword evidence="3" id="KW-0378">Hydrolase</keyword>
<dbReference type="SMART" id="SM00990">
    <property type="entry name" value="VRR_NUC"/>
    <property type="match status" value="1"/>
</dbReference>
<reference evidence="5 6" key="1">
    <citation type="submission" date="2015-09" db="EMBL/GenBank/DDBJ databases">
        <authorList>
            <consortium name="Pathogen Informatics"/>
        </authorList>
    </citation>
    <scope>NUCLEOTIDE SEQUENCE [LARGE SCALE GENOMIC DNA]</scope>
    <source>
        <strain evidence="5 6">2789STDY5834939</strain>
    </source>
</reference>
<comment type="cofactor">
    <cofactor evidence="1">
        <name>Mg(2+)</name>
        <dbReference type="ChEBI" id="CHEBI:18420"/>
    </cofactor>
</comment>
<dbReference type="RefSeq" id="WP_055246112.1">
    <property type="nucleotide sequence ID" value="NZ_JANFXI010000068.1"/>
</dbReference>
<evidence type="ECO:0000256" key="2">
    <source>
        <dbReference type="ARBA" id="ARBA00022722"/>
    </source>
</evidence>
<evidence type="ECO:0000256" key="1">
    <source>
        <dbReference type="ARBA" id="ARBA00001946"/>
    </source>
</evidence>
<evidence type="ECO:0000313" key="5">
    <source>
        <dbReference type="EMBL" id="CUQ20970.1"/>
    </source>
</evidence>
<dbReference type="GO" id="GO:0003676">
    <property type="term" value="F:nucleic acid binding"/>
    <property type="evidence" value="ECO:0007669"/>
    <property type="project" value="InterPro"/>
</dbReference>
<gene>
    <name evidence="5" type="ORF">ERS852551_03553</name>
</gene>
<accession>A0A174UME6</accession>
<evidence type="ECO:0000256" key="3">
    <source>
        <dbReference type="ARBA" id="ARBA00022801"/>
    </source>
</evidence>
<sequence>MRESQIEARLSREVKHAGGLCLKWVSPGCTGVMDRIVLLPGGRVIFVELKQPGGRLSERQKWMADALARLGMDVRCLWNKEQVDKFLEEVTRGGIPSA</sequence>
<dbReference type="Gene3D" id="3.40.1350.10">
    <property type="match status" value="1"/>
</dbReference>
<dbReference type="GO" id="GO:0016788">
    <property type="term" value="F:hydrolase activity, acting on ester bonds"/>
    <property type="evidence" value="ECO:0007669"/>
    <property type="project" value="InterPro"/>
</dbReference>
<dbReference type="AlphaFoldDB" id="A0A174UME6"/>
<dbReference type="EMBL" id="CZBE01000036">
    <property type="protein sequence ID" value="CUQ20970.1"/>
    <property type="molecule type" value="Genomic_DNA"/>
</dbReference>
<organism evidence="5 6">
    <name type="scientific">Anaerotruncus colihominis</name>
    <dbReference type="NCBI Taxonomy" id="169435"/>
    <lineage>
        <taxon>Bacteria</taxon>
        <taxon>Bacillati</taxon>
        <taxon>Bacillota</taxon>
        <taxon>Clostridia</taxon>
        <taxon>Eubacteriales</taxon>
        <taxon>Oscillospiraceae</taxon>
        <taxon>Anaerotruncus</taxon>
    </lineage>
</organism>
<feature type="domain" description="VRR-NUC" evidence="4">
    <location>
        <begin position="1"/>
        <end position="81"/>
    </location>
</feature>
<name>A0A174UME6_9FIRM</name>